<comment type="caution">
    <text evidence="1">The sequence shown here is derived from an EMBL/GenBank/DDBJ whole genome shotgun (WGS) entry which is preliminary data.</text>
</comment>
<dbReference type="Proteomes" id="UP001500454">
    <property type="component" value="Unassembled WGS sequence"/>
</dbReference>
<dbReference type="EMBL" id="BAABHA010000007">
    <property type="protein sequence ID" value="GAA4382826.1"/>
    <property type="molecule type" value="Genomic_DNA"/>
</dbReference>
<keyword evidence="2" id="KW-1185">Reference proteome</keyword>
<organism evidence="1 2">
    <name type="scientific">Hymenobacter koreensis</name>
    <dbReference type="NCBI Taxonomy" id="1084523"/>
    <lineage>
        <taxon>Bacteria</taxon>
        <taxon>Pseudomonadati</taxon>
        <taxon>Bacteroidota</taxon>
        <taxon>Cytophagia</taxon>
        <taxon>Cytophagales</taxon>
        <taxon>Hymenobacteraceae</taxon>
        <taxon>Hymenobacter</taxon>
    </lineage>
</organism>
<protein>
    <recommendedName>
        <fullName evidence="3">DUF4440 domain-containing protein</fullName>
    </recommendedName>
</protein>
<evidence type="ECO:0008006" key="3">
    <source>
        <dbReference type="Google" id="ProtNLM"/>
    </source>
</evidence>
<dbReference type="RefSeq" id="WP_345224405.1">
    <property type="nucleotide sequence ID" value="NZ_BAABHA010000007.1"/>
</dbReference>
<gene>
    <name evidence="1" type="ORF">GCM10023186_23490</name>
</gene>
<evidence type="ECO:0000313" key="1">
    <source>
        <dbReference type="EMBL" id="GAA4382826.1"/>
    </source>
</evidence>
<evidence type="ECO:0000313" key="2">
    <source>
        <dbReference type="Proteomes" id="UP001500454"/>
    </source>
</evidence>
<accession>A0ABP8J165</accession>
<reference evidence="2" key="1">
    <citation type="journal article" date="2019" name="Int. J. Syst. Evol. Microbiol.">
        <title>The Global Catalogue of Microorganisms (GCM) 10K type strain sequencing project: providing services to taxonomists for standard genome sequencing and annotation.</title>
        <authorList>
            <consortium name="The Broad Institute Genomics Platform"/>
            <consortium name="The Broad Institute Genome Sequencing Center for Infectious Disease"/>
            <person name="Wu L."/>
            <person name="Ma J."/>
        </authorList>
    </citation>
    <scope>NUCLEOTIDE SEQUENCE [LARGE SCALE GENOMIC DNA]</scope>
    <source>
        <strain evidence="2">JCM 17924</strain>
    </source>
</reference>
<proteinExistence type="predicted"/>
<sequence length="183" mass="20111">MHLQVVAFARLRARFLLLMLLASLAPILGYGQAKPLPDAARRANLDTQLTAMEQAFLKADFETFADFIHPDVLRVAGGADVLAKKLRKDMEEMSSQGVQVKISHGVPSRIVSVDRELQCTVPQTSDFQMGANTKTVQSTLLAVSTDGGKTWAFLDTAGKDWENVRRLVPNLSREIVLPAPPQK</sequence>
<name>A0ABP8J165_9BACT</name>